<dbReference type="OrthoDB" id="244056at2759"/>
<proteinExistence type="predicted"/>
<keyword evidence="3" id="KW-1185">Reference proteome</keyword>
<dbReference type="GeneID" id="39987032"/>
<organism evidence="2 3">
    <name type="scientific">Trypanosoma theileri</name>
    <dbReference type="NCBI Taxonomy" id="67003"/>
    <lineage>
        <taxon>Eukaryota</taxon>
        <taxon>Discoba</taxon>
        <taxon>Euglenozoa</taxon>
        <taxon>Kinetoplastea</taxon>
        <taxon>Metakinetoplastina</taxon>
        <taxon>Trypanosomatida</taxon>
        <taxon>Trypanosomatidae</taxon>
        <taxon>Trypanosoma</taxon>
    </lineage>
</organism>
<gene>
    <name evidence="2" type="ORF">TM35_000222050</name>
</gene>
<dbReference type="AlphaFoldDB" id="A0A1X0NRR7"/>
<dbReference type="EMBL" id="NBCO01000022">
    <property type="protein sequence ID" value="ORC87406.1"/>
    <property type="molecule type" value="Genomic_DNA"/>
</dbReference>
<feature type="coiled-coil region" evidence="1">
    <location>
        <begin position="184"/>
        <end position="211"/>
    </location>
</feature>
<keyword evidence="1" id="KW-0175">Coiled coil</keyword>
<evidence type="ECO:0000313" key="3">
    <source>
        <dbReference type="Proteomes" id="UP000192257"/>
    </source>
</evidence>
<dbReference type="Proteomes" id="UP000192257">
    <property type="component" value="Unassembled WGS sequence"/>
</dbReference>
<evidence type="ECO:0000313" key="2">
    <source>
        <dbReference type="EMBL" id="ORC87406.1"/>
    </source>
</evidence>
<evidence type="ECO:0000256" key="1">
    <source>
        <dbReference type="SAM" id="Coils"/>
    </source>
</evidence>
<accession>A0A1X0NRR7</accession>
<feature type="coiled-coil region" evidence="1">
    <location>
        <begin position="72"/>
        <end position="99"/>
    </location>
</feature>
<protein>
    <submittedName>
        <fullName evidence="2">Uncharacterized protein</fullName>
    </submittedName>
</protein>
<reference evidence="2 3" key="1">
    <citation type="submission" date="2017-03" db="EMBL/GenBank/DDBJ databases">
        <title>An alternative strategy for trypanosome survival in the mammalian bloodstream revealed through genome and transcriptome analysis of the ubiquitous bovine parasite Trypanosoma (Megatrypanum) theileri.</title>
        <authorList>
            <person name="Kelly S."/>
            <person name="Ivens A."/>
            <person name="Mott A."/>
            <person name="O'Neill E."/>
            <person name="Emms D."/>
            <person name="Macleod O."/>
            <person name="Voorheis P."/>
            <person name="Matthews J."/>
            <person name="Matthews K."/>
            <person name="Carrington M."/>
        </authorList>
    </citation>
    <scope>NUCLEOTIDE SEQUENCE [LARGE SCALE GENOMIC DNA]</scope>
    <source>
        <strain evidence="2">Edinburgh</strain>
    </source>
</reference>
<comment type="caution">
    <text evidence="2">The sequence shown here is derived from an EMBL/GenBank/DDBJ whole genome shotgun (WGS) entry which is preliminary data.</text>
</comment>
<dbReference type="RefSeq" id="XP_028881472.1">
    <property type="nucleotide sequence ID" value="XM_029027252.1"/>
</dbReference>
<dbReference type="VEuPathDB" id="TriTrypDB:TM35_000222050"/>
<sequence>MPNPSVGNSVESTSHVREEPWYSSPIGAIESSLVNADEELIRTAAIATLEADRSQQEVERWRLEADVQIQRLIKMRHEKELLLKEVRQLEQSLNQAETLASASTLIEEKSSSLDGPYVSSLQYNTVTDNSIVVPGTFALASKDSITSKEIELRYLISRSLATLDTLLSDVVSLKKRHADLWTQEKEIGEDIKRLKTTYQRQEEQKEELLKQKYFVKAASTDPAYRKALEEKQEMEEFIAHASDRRAALKQTQMERVSMVAHLLEGLTLRERQASHAHETVARKKGFSEHPMYSMLLSLQEENRELHSKFIKLVQSNEEEDTALVEYFSVLLERLLMTQGNKTSLMDFVNLSPK</sequence>
<name>A0A1X0NRR7_9TRYP</name>